<protein>
    <submittedName>
        <fullName evidence="1">Uncharacterized protein</fullName>
    </submittedName>
</protein>
<dbReference type="Proteomes" id="UP000821845">
    <property type="component" value="Chromosome 11"/>
</dbReference>
<organism evidence="1 2">
    <name type="scientific">Hyalomma asiaticum</name>
    <name type="common">Tick</name>
    <dbReference type="NCBI Taxonomy" id="266040"/>
    <lineage>
        <taxon>Eukaryota</taxon>
        <taxon>Metazoa</taxon>
        <taxon>Ecdysozoa</taxon>
        <taxon>Arthropoda</taxon>
        <taxon>Chelicerata</taxon>
        <taxon>Arachnida</taxon>
        <taxon>Acari</taxon>
        <taxon>Parasitiformes</taxon>
        <taxon>Ixodida</taxon>
        <taxon>Ixodoidea</taxon>
        <taxon>Ixodidae</taxon>
        <taxon>Hyalomminae</taxon>
        <taxon>Hyalomma</taxon>
    </lineage>
</organism>
<evidence type="ECO:0000313" key="2">
    <source>
        <dbReference type="Proteomes" id="UP000821845"/>
    </source>
</evidence>
<dbReference type="EMBL" id="CM023491">
    <property type="protein sequence ID" value="KAH6940821.1"/>
    <property type="molecule type" value="Genomic_DNA"/>
</dbReference>
<evidence type="ECO:0000313" key="1">
    <source>
        <dbReference type="EMBL" id="KAH6940821.1"/>
    </source>
</evidence>
<sequence>MPPRRNVHELSPSGSSSPAETAPASAEGSVFSQDGDDLLGGVREDTGSLAPSAVVELPDRGGAGQDRDDGAGSSASEATAVAAGLPGNLGGRIRERVREIENELSRFLSESSNKVPVPARNFIMSRVFELAAFCSDLREDAAASWSRPGGREVAVLQRRVHEAESGLPGAVAADLSTRRADAPGLVPAAAQGALSYAAVLAGPGAAARGPRLPGREPAGEVIPEVWQEQHQHVAFLTPTSQTAAPARDVLRLRKTNIDPASKGITDVTLLDKKYSTGDTGKHGNTSPVWWDQTRPDCRLLSRVVSIQRAALLGLLGAYRTTRITALQALFNAPPIALELERANVEYDLVVRRRQISYGEVSFRLDEVLPPVDVWQKHPAARMSYQSRRLTRDGARRMASAPGMHVYTDMSYSDRLAELPGC</sequence>
<name>A0ACB7T3W2_HYAAI</name>
<comment type="caution">
    <text evidence="1">The sequence shown here is derived from an EMBL/GenBank/DDBJ whole genome shotgun (WGS) entry which is preliminary data.</text>
</comment>
<reference evidence="1" key="1">
    <citation type="submission" date="2020-05" db="EMBL/GenBank/DDBJ databases">
        <title>Large-scale comparative analyses of tick genomes elucidate their genetic diversity and vector capacities.</title>
        <authorList>
            <person name="Jia N."/>
            <person name="Wang J."/>
            <person name="Shi W."/>
            <person name="Du L."/>
            <person name="Sun Y."/>
            <person name="Zhan W."/>
            <person name="Jiang J."/>
            <person name="Wang Q."/>
            <person name="Zhang B."/>
            <person name="Ji P."/>
            <person name="Sakyi L.B."/>
            <person name="Cui X."/>
            <person name="Yuan T."/>
            <person name="Jiang B."/>
            <person name="Yang W."/>
            <person name="Lam T.T.-Y."/>
            <person name="Chang Q."/>
            <person name="Ding S."/>
            <person name="Wang X."/>
            <person name="Zhu J."/>
            <person name="Ruan X."/>
            <person name="Zhao L."/>
            <person name="Wei J."/>
            <person name="Que T."/>
            <person name="Du C."/>
            <person name="Cheng J."/>
            <person name="Dai P."/>
            <person name="Han X."/>
            <person name="Huang E."/>
            <person name="Gao Y."/>
            <person name="Liu J."/>
            <person name="Shao H."/>
            <person name="Ye R."/>
            <person name="Li L."/>
            <person name="Wei W."/>
            <person name="Wang X."/>
            <person name="Wang C."/>
            <person name="Yang T."/>
            <person name="Huo Q."/>
            <person name="Li W."/>
            <person name="Guo W."/>
            <person name="Chen H."/>
            <person name="Zhou L."/>
            <person name="Ni X."/>
            <person name="Tian J."/>
            <person name="Zhou Y."/>
            <person name="Sheng Y."/>
            <person name="Liu T."/>
            <person name="Pan Y."/>
            <person name="Xia L."/>
            <person name="Li J."/>
            <person name="Zhao F."/>
            <person name="Cao W."/>
        </authorList>
    </citation>
    <scope>NUCLEOTIDE SEQUENCE</scope>
    <source>
        <strain evidence="1">Hyas-2018</strain>
    </source>
</reference>
<proteinExistence type="predicted"/>
<gene>
    <name evidence="1" type="ORF">HPB50_007823</name>
</gene>
<keyword evidence="2" id="KW-1185">Reference proteome</keyword>
<accession>A0ACB7T3W2</accession>